<dbReference type="STRING" id="146020.RMCB_5855"/>
<reference evidence="3" key="1">
    <citation type="journal article" date="2016" name="Genome Announc.">
        <title>Draft Genome Sequences of Five Rapidly Growing Mycobacterium Species, M. thermoresistibile, M. fortuitum subsp. acetamidolyticum, M. canariasense, M. brisbanense, and M. novocastrense.</title>
        <authorList>
            <person name="Katahira K."/>
            <person name="Ogura Y."/>
            <person name="Gotoh Y."/>
            <person name="Hayashi T."/>
        </authorList>
    </citation>
    <scope>NUCLEOTIDE SEQUENCE [LARGE SCALE GENOMIC DNA]</scope>
    <source>
        <strain evidence="3">JCM15654</strain>
    </source>
</reference>
<dbReference type="SUPFAM" id="SSF54427">
    <property type="entry name" value="NTF2-like"/>
    <property type="match status" value="1"/>
</dbReference>
<feature type="domain" description="SnoaL-like" evidence="1">
    <location>
        <begin position="54"/>
        <end position="133"/>
    </location>
</feature>
<organism evidence="2 3">
    <name type="scientific">Mycolicibacterium brisbanense</name>
    <dbReference type="NCBI Taxonomy" id="146020"/>
    <lineage>
        <taxon>Bacteria</taxon>
        <taxon>Bacillati</taxon>
        <taxon>Actinomycetota</taxon>
        <taxon>Actinomycetes</taxon>
        <taxon>Mycobacteriales</taxon>
        <taxon>Mycobacteriaceae</taxon>
        <taxon>Mycolicibacterium</taxon>
    </lineage>
</organism>
<dbReference type="AlphaFoldDB" id="A0A117I7L1"/>
<evidence type="ECO:0000259" key="1">
    <source>
        <dbReference type="Pfam" id="PF12680"/>
    </source>
</evidence>
<protein>
    <recommendedName>
        <fullName evidence="1">SnoaL-like domain-containing protein</fullName>
    </recommendedName>
</protein>
<accession>A0A117I7L1</accession>
<gene>
    <name evidence="2" type="ORF">RMCB_5855</name>
</gene>
<evidence type="ECO:0000313" key="3">
    <source>
        <dbReference type="Proteomes" id="UP000069620"/>
    </source>
</evidence>
<dbReference type="Gene3D" id="3.10.450.50">
    <property type="match status" value="1"/>
</dbReference>
<comment type="caution">
    <text evidence="2">The sequence shown here is derived from an EMBL/GenBank/DDBJ whole genome shotgun (WGS) entry which is preliminary data.</text>
</comment>
<evidence type="ECO:0000313" key="2">
    <source>
        <dbReference type="EMBL" id="GAS91759.1"/>
    </source>
</evidence>
<keyword evidence="3" id="KW-1185">Reference proteome</keyword>
<reference evidence="3" key="2">
    <citation type="submission" date="2016-02" db="EMBL/GenBank/DDBJ databases">
        <title>Draft genome sequence of five rapidly growing Mycobacterium species.</title>
        <authorList>
            <person name="Katahira K."/>
            <person name="Gotou Y."/>
            <person name="Iida K."/>
            <person name="Ogura Y."/>
            <person name="Hayashi T."/>
        </authorList>
    </citation>
    <scope>NUCLEOTIDE SEQUENCE [LARGE SCALE GENOMIC DNA]</scope>
    <source>
        <strain evidence="3">JCM15654</strain>
    </source>
</reference>
<dbReference type="InterPro" id="IPR037401">
    <property type="entry name" value="SnoaL-like"/>
</dbReference>
<name>A0A117I7L1_9MYCO</name>
<sequence length="208" mass="23088">MTGITLLAKIAMQPAKDKEAGMAIIDPTKTWIPVEERLAATTNQRHRQVLSIVVEHMKAEAEPDMERLMATLAPNPDYHFWYANADMGPKTTEGVRAYYEAFVASGANHLVFEIDRLAVDDDLLMTEGWMKMIYPGAAAQAIGVEVDDPDGDYLLLFRQLINWPIDADGLIVGEDAYQTGPVSVTKLSQEELPQKYIDQKRAAAEAHA</sequence>
<dbReference type="InterPro" id="IPR032710">
    <property type="entry name" value="NTF2-like_dom_sf"/>
</dbReference>
<dbReference type="EMBL" id="BCSX01000051">
    <property type="protein sequence ID" value="GAS91759.1"/>
    <property type="molecule type" value="Genomic_DNA"/>
</dbReference>
<dbReference type="Proteomes" id="UP000069620">
    <property type="component" value="Unassembled WGS sequence"/>
</dbReference>
<dbReference type="Pfam" id="PF12680">
    <property type="entry name" value="SnoaL_2"/>
    <property type="match status" value="1"/>
</dbReference>
<proteinExistence type="predicted"/>